<comment type="caution">
    <text evidence="2">The sequence shown here is derived from an EMBL/GenBank/DDBJ whole genome shotgun (WGS) entry which is preliminary data.</text>
</comment>
<dbReference type="NCBIfam" id="TIGR04001">
    <property type="entry name" value="thiol_BshB1"/>
    <property type="match status" value="1"/>
</dbReference>
<dbReference type="InterPro" id="IPR024078">
    <property type="entry name" value="LmbE-like_dom_sf"/>
</dbReference>
<dbReference type="PANTHER" id="PTHR12993">
    <property type="entry name" value="N-ACETYLGLUCOSAMINYL-PHOSPHATIDYLINOSITOL DE-N-ACETYLASE-RELATED"/>
    <property type="match status" value="1"/>
</dbReference>
<dbReference type="Gene3D" id="3.40.50.10320">
    <property type="entry name" value="LmbE-like"/>
    <property type="match status" value="1"/>
</dbReference>
<accession>A0ABT9VX93</accession>
<evidence type="ECO:0000313" key="3">
    <source>
        <dbReference type="Proteomes" id="UP001235840"/>
    </source>
</evidence>
<dbReference type="EMBL" id="JAUSTY010000005">
    <property type="protein sequence ID" value="MDQ0165499.1"/>
    <property type="molecule type" value="Genomic_DNA"/>
</dbReference>
<organism evidence="2 3">
    <name type="scientific">Caldalkalibacillus horti</name>
    <dbReference type="NCBI Taxonomy" id="77523"/>
    <lineage>
        <taxon>Bacteria</taxon>
        <taxon>Bacillati</taxon>
        <taxon>Bacillota</taxon>
        <taxon>Bacilli</taxon>
        <taxon>Bacillales</taxon>
        <taxon>Bacillaceae</taxon>
        <taxon>Caldalkalibacillus</taxon>
    </lineage>
</organism>
<evidence type="ECO:0000313" key="2">
    <source>
        <dbReference type="EMBL" id="MDQ0165499.1"/>
    </source>
</evidence>
<gene>
    <name evidence="2" type="ORF">J2S11_001400</name>
</gene>
<evidence type="ECO:0000256" key="1">
    <source>
        <dbReference type="ARBA" id="ARBA00001947"/>
    </source>
</evidence>
<name>A0ABT9VX93_9BACI</name>
<comment type="cofactor">
    <cofactor evidence="1">
        <name>Zn(2+)</name>
        <dbReference type="ChEBI" id="CHEBI:29105"/>
    </cofactor>
</comment>
<protein>
    <submittedName>
        <fullName evidence="2">Bacillithiol biosynthesis deacetylase BshB1</fullName>
    </submittedName>
</protein>
<dbReference type="SUPFAM" id="SSF102588">
    <property type="entry name" value="LmbE-like"/>
    <property type="match status" value="1"/>
</dbReference>
<dbReference type="Proteomes" id="UP001235840">
    <property type="component" value="Unassembled WGS sequence"/>
</dbReference>
<dbReference type="RefSeq" id="WP_307392685.1">
    <property type="nucleotide sequence ID" value="NZ_BAAADK010000011.1"/>
</dbReference>
<dbReference type="PANTHER" id="PTHR12993:SF30">
    <property type="entry name" value="N-ACETYL-ALPHA-D-GLUCOSAMINYL L-MALATE DEACETYLASE 1"/>
    <property type="match status" value="1"/>
</dbReference>
<dbReference type="Pfam" id="PF02585">
    <property type="entry name" value="PIG-L"/>
    <property type="match status" value="1"/>
</dbReference>
<sequence length="234" mass="26344">MSTDHLDILCFGAHPDDVEIGMAGTILKHVAEGYKVGICDLTMAELSSNGTVTKRQEEAQEAANRLGVVKRVNLGFPDRGLASNRDAIAYIVRIIREHKPRIVFLPFEEDRHPDHGAVTHLVEEAIFNAGIQKYQMSTEEEEAHRVQQTYYYFINGIQKPDILVDITKHVEGKKSALLAYESQFLLELESTATRLNDGFIEFIEGRDRVFGKMKNVPFAEGFVVKEPLLISTLL</sequence>
<dbReference type="InterPro" id="IPR003737">
    <property type="entry name" value="GlcNAc_PI_deacetylase-related"/>
</dbReference>
<dbReference type="InterPro" id="IPR023842">
    <property type="entry name" value="Bacillithiol_biosynth_BshB1"/>
</dbReference>
<proteinExistence type="predicted"/>
<keyword evidence="3" id="KW-1185">Reference proteome</keyword>
<reference evidence="2 3" key="1">
    <citation type="submission" date="2023-07" db="EMBL/GenBank/DDBJ databases">
        <title>Genomic Encyclopedia of Type Strains, Phase IV (KMG-IV): sequencing the most valuable type-strain genomes for metagenomic binning, comparative biology and taxonomic classification.</title>
        <authorList>
            <person name="Goeker M."/>
        </authorList>
    </citation>
    <scope>NUCLEOTIDE SEQUENCE [LARGE SCALE GENOMIC DNA]</scope>
    <source>
        <strain evidence="2 3">DSM 12751</strain>
    </source>
</reference>